<evidence type="ECO:0000256" key="3">
    <source>
        <dbReference type="ARBA" id="ARBA00004856"/>
    </source>
</evidence>
<organism evidence="9 10">
    <name type="scientific">Alcaligenes parafaecalis</name>
    <dbReference type="NCBI Taxonomy" id="171260"/>
    <lineage>
        <taxon>Bacteria</taxon>
        <taxon>Pseudomonadati</taxon>
        <taxon>Pseudomonadota</taxon>
        <taxon>Betaproteobacteria</taxon>
        <taxon>Burkholderiales</taxon>
        <taxon>Alcaligenaceae</taxon>
        <taxon>Alcaligenes</taxon>
    </lineage>
</organism>
<dbReference type="EMBL" id="JAPKNA010000004">
    <property type="protein sequence ID" value="MCX5465365.1"/>
    <property type="molecule type" value="Genomic_DNA"/>
</dbReference>
<evidence type="ECO:0000259" key="8">
    <source>
        <dbReference type="PROSITE" id="PS51352"/>
    </source>
</evidence>
<dbReference type="RefSeq" id="WP_207873054.1">
    <property type="nucleotide sequence ID" value="NZ_JAPKNA010000004.1"/>
</dbReference>
<keyword evidence="5" id="KW-0812">Transmembrane</keyword>
<evidence type="ECO:0000256" key="2">
    <source>
        <dbReference type="ARBA" id="ARBA00004167"/>
    </source>
</evidence>
<reference evidence="9 10" key="1">
    <citation type="submission" date="2022-11" db="EMBL/GenBank/DDBJ databases">
        <title>Biodiversity and phylogenetic relationships of bacteria.</title>
        <authorList>
            <person name="Machado R.A.R."/>
            <person name="Bhat A."/>
            <person name="Loulou A."/>
            <person name="Kallel S."/>
        </authorList>
    </citation>
    <scope>NUCLEOTIDE SEQUENCE [LARGE SCALE GENOMIC DNA]</scope>
    <source>
        <strain evidence="9 10">DSM 13975</strain>
    </source>
</reference>
<evidence type="ECO:0000256" key="5">
    <source>
        <dbReference type="ARBA" id="ARBA00022692"/>
    </source>
</evidence>
<evidence type="ECO:0000256" key="7">
    <source>
        <dbReference type="ARBA" id="ARBA00023136"/>
    </source>
</evidence>
<dbReference type="InterPro" id="IPR000866">
    <property type="entry name" value="AhpC/TSA"/>
</dbReference>
<name>A0ABT3VQ40_9BURK</name>
<comment type="function">
    <text evidence="1">May be specifically involved in the processing, transport, and/or maturation of the MADH beta-subunit.</text>
</comment>
<keyword evidence="10" id="KW-1185">Reference proteome</keyword>
<dbReference type="Pfam" id="PF00578">
    <property type="entry name" value="AhpC-TSA"/>
    <property type="match status" value="1"/>
</dbReference>
<sequence>MTALMISNVILWVIVLALVLVVLALSRQIGVLYERVAPMGALTMDKGPQVGDAAPVMELQDLRGRTVSVGVAGPRSQLIFFMSPTCPVCKKLLPILKSIQGSEGQWVDIVLASDGEMPEHLAFYQKAQLDHFPYVLSTQLGMGFQISKLPYAVLIDESGVVRAKGLVNSREQLESLFNAKDLGVASAQEYLAGDSGMKQVQVSRKENVNALAG</sequence>
<evidence type="ECO:0000256" key="1">
    <source>
        <dbReference type="ARBA" id="ARBA00003475"/>
    </source>
</evidence>
<feature type="domain" description="Thioredoxin" evidence="8">
    <location>
        <begin position="48"/>
        <end position="182"/>
    </location>
</feature>
<dbReference type="InterPro" id="IPR036249">
    <property type="entry name" value="Thioredoxin-like_sf"/>
</dbReference>
<dbReference type="Gene3D" id="3.40.30.10">
    <property type="entry name" value="Glutaredoxin"/>
    <property type="match status" value="1"/>
</dbReference>
<comment type="pathway">
    <text evidence="3">One-carbon metabolism; methylamine degradation.</text>
</comment>
<dbReference type="InterPro" id="IPR013766">
    <property type="entry name" value="Thioredoxin_domain"/>
</dbReference>
<proteinExistence type="predicted"/>
<gene>
    <name evidence="9" type="primary">mauD</name>
    <name evidence="9" type="ORF">OSH09_14355</name>
</gene>
<evidence type="ECO:0000256" key="4">
    <source>
        <dbReference type="ARBA" id="ARBA00019076"/>
    </source>
</evidence>
<dbReference type="Proteomes" id="UP001209916">
    <property type="component" value="Unassembled WGS sequence"/>
</dbReference>
<protein>
    <recommendedName>
        <fullName evidence="4">Methylamine utilization protein MauD</fullName>
    </recommendedName>
</protein>
<dbReference type="InterPro" id="IPR013478">
    <property type="entry name" value="MeN_DH_accessory"/>
</dbReference>
<accession>A0ABT3VQ40</accession>
<dbReference type="NCBIfam" id="TIGR02661">
    <property type="entry name" value="MauD"/>
    <property type="match status" value="1"/>
</dbReference>
<dbReference type="PROSITE" id="PS51352">
    <property type="entry name" value="THIOREDOXIN_2"/>
    <property type="match status" value="1"/>
</dbReference>
<comment type="caution">
    <text evidence="9">The sequence shown here is derived from an EMBL/GenBank/DDBJ whole genome shotgun (WGS) entry which is preliminary data.</text>
</comment>
<evidence type="ECO:0000313" key="10">
    <source>
        <dbReference type="Proteomes" id="UP001209916"/>
    </source>
</evidence>
<evidence type="ECO:0000256" key="6">
    <source>
        <dbReference type="ARBA" id="ARBA00022989"/>
    </source>
</evidence>
<dbReference type="SUPFAM" id="SSF52833">
    <property type="entry name" value="Thioredoxin-like"/>
    <property type="match status" value="1"/>
</dbReference>
<keyword evidence="6" id="KW-1133">Transmembrane helix</keyword>
<keyword evidence="7" id="KW-0472">Membrane</keyword>
<evidence type="ECO:0000313" key="9">
    <source>
        <dbReference type="EMBL" id="MCX5465365.1"/>
    </source>
</evidence>
<comment type="subcellular location">
    <subcellularLocation>
        <location evidence="2">Membrane</location>
        <topology evidence="2">Single-pass membrane protein</topology>
    </subcellularLocation>
</comment>